<dbReference type="PRINTS" id="PR00081">
    <property type="entry name" value="GDHRDH"/>
</dbReference>
<sequence>MTEKIAFITGVGPGTGSSLARRFHKGGYKVVMIARNHERLTALEKELEGSKGFSCELRNPESIAKTIAKVEKEIGLPDIFIHNAVRGTRGNFLEFTPEELQSNLETNVIALHRLSQIFAPKMIEKGFGSIIVTGNTSAHRGKANFGGTASTKAAQRVLTESMARYLGPKGIHVAYITIDAAIDLEWTRKMWPEKPDEFFIQPDDIAEEAWHIAHQNKSAWTFDQWLRPFGENW</sequence>
<reference evidence="1" key="1">
    <citation type="submission" date="2018-05" db="EMBL/GenBank/DDBJ databases">
        <authorList>
            <person name="Lanie J.A."/>
            <person name="Ng W.-L."/>
            <person name="Kazmierczak K.M."/>
            <person name="Andrzejewski T.M."/>
            <person name="Davidsen T.M."/>
            <person name="Wayne K.J."/>
            <person name="Tettelin H."/>
            <person name="Glass J.I."/>
            <person name="Rusch D."/>
            <person name="Podicherti R."/>
            <person name="Tsui H.-C.T."/>
            <person name="Winkler M.E."/>
        </authorList>
    </citation>
    <scope>NUCLEOTIDE SEQUENCE</scope>
</reference>
<dbReference type="PANTHER" id="PTHR43431:SF7">
    <property type="entry name" value="OXIDOREDUCTASE, SHORT CHAIN DEHYDROGENASE_REDUCTASE FAMILY (AFU_ORTHOLOGUE AFUA_5G14000)"/>
    <property type="match status" value="1"/>
</dbReference>
<accession>A0A381T1C8</accession>
<evidence type="ECO:0008006" key="2">
    <source>
        <dbReference type="Google" id="ProtNLM"/>
    </source>
</evidence>
<dbReference type="Pfam" id="PF00106">
    <property type="entry name" value="adh_short"/>
    <property type="match status" value="1"/>
</dbReference>
<dbReference type="InterPro" id="IPR002347">
    <property type="entry name" value="SDR_fam"/>
</dbReference>
<name>A0A381T1C8_9ZZZZ</name>
<protein>
    <recommendedName>
        <fullName evidence="2">Short-chain dehydrogenase</fullName>
    </recommendedName>
</protein>
<dbReference type="SUPFAM" id="SSF51735">
    <property type="entry name" value="NAD(P)-binding Rossmann-fold domains"/>
    <property type="match status" value="1"/>
</dbReference>
<evidence type="ECO:0000313" key="1">
    <source>
        <dbReference type="EMBL" id="SVA08497.1"/>
    </source>
</evidence>
<dbReference type="InterPro" id="IPR036291">
    <property type="entry name" value="NAD(P)-bd_dom_sf"/>
</dbReference>
<dbReference type="AlphaFoldDB" id="A0A381T1C8"/>
<gene>
    <name evidence="1" type="ORF">METZ01_LOCUS61351</name>
</gene>
<dbReference type="EMBL" id="UINC01003695">
    <property type="protein sequence ID" value="SVA08497.1"/>
    <property type="molecule type" value="Genomic_DNA"/>
</dbReference>
<proteinExistence type="predicted"/>
<organism evidence="1">
    <name type="scientific">marine metagenome</name>
    <dbReference type="NCBI Taxonomy" id="408172"/>
    <lineage>
        <taxon>unclassified sequences</taxon>
        <taxon>metagenomes</taxon>
        <taxon>ecological metagenomes</taxon>
    </lineage>
</organism>
<dbReference type="Gene3D" id="3.40.50.720">
    <property type="entry name" value="NAD(P)-binding Rossmann-like Domain"/>
    <property type="match status" value="1"/>
</dbReference>
<dbReference type="PANTHER" id="PTHR43431">
    <property type="entry name" value="OXIDOREDUCTASE, SHORT CHAIN DEHYDROGENASE/REDUCTASE FAMILY (AFU_ORTHOLOGUE AFUA_5G14000)"/>
    <property type="match status" value="1"/>
</dbReference>